<organism evidence="1">
    <name type="scientific">Serratia fonticola</name>
    <dbReference type="NCBI Taxonomy" id="47917"/>
    <lineage>
        <taxon>Bacteria</taxon>
        <taxon>Pseudomonadati</taxon>
        <taxon>Pseudomonadota</taxon>
        <taxon>Gammaproteobacteria</taxon>
        <taxon>Enterobacterales</taxon>
        <taxon>Yersiniaceae</taxon>
        <taxon>Serratia</taxon>
    </lineage>
</organism>
<proteinExistence type="predicted"/>
<accession>A0A4V6KTY8</accession>
<reference evidence="1" key="1">
    <citation type="submission" date="2019-05" db="EMBL/GenBank/DDBJ databases">
        <authorList>
            <consortium name="Pathogen Informatics"/>
        </authorList>
    </citation>
    <scope>NUCLEOTIDE SEQUENCE [LARGE SCALE GENOMIC DNA]</scope>
    <source>
        <strain evidence="1">NCTC12965</strain>
    </source>
</reference>
<dbReference type="EMBL" id="CABEEZ010000116">
    <property type="protein sequence ID" value="VTR46298.1"/>
    <property type="molecule type" value="Genomic_DNA"/>
</dbReference>
<name>A0A4V6KTY8_SERFO</name>
<protein>
    <submittedName>
        <fullName evidence="1">Uncharacterized protein</fullName>
    </submittedName>
</protein>
<gene>
    <name evidence="1" type="ORF">NCTC12965_05351</name>
</gene>
<evidence type="ECO:0000313" key="1">
    <source>
        <dbReference type="EMBL" id="VTR46298.1"/>
    </source>
</evidence>
<dbReference type="AlphaFoldDB" id="A0A4V6KTY8"/>
<sequence length="73" mass="8202">MPRDVGHQQLHGTLLVEAVRQRVNIPASAQAEAQSLAENSLGGDLLWERAEGLRPFTPGWRRSLRWLKRCAVT</sequence>